<dbReference type="GO" id="GO:0030170">
    <property type="term" value="F:pyridoxal phosphate binding"/>
    <property type="evidence" value="ECO:0007669"/>
    <property type="project" value="InterPro"/>
</dbReference>
<evidence type="ECO:0000256" key="8">
    <source>
        <dbReference type="ARBA" id="ARBA00047481"/>
    </source>
</evidence>
<dbReference type="RefSeq" id="WP_023950802.1">
    <property type="nucleotide sequence ID" value="NZ_AYSV01000078.1"/>
</dbReference>
<evidence type="ECO:0000256" key="2">
    <source>
        <dbReference type="ARBA" id="ARBA00005011"/>
    </source>
</evidence>
<feature type="domain" description="Aminotransferase class I/classII large" evidence="10">
    <location>
        <begin position="26"/>
        <end position="352"/>
    </location>
</feature>
<evidence type="ECO:0000256" key="7">
    <source>
        <dbReference type="ARBA" id="ARBA00022898"/>
    </source>
</evidence>
<sequence>MNQFWSDFVKELKPYVPGEQPKEGEFVKLNSNESPYPPSPKAVAAMDKALAKGLELYPEAEATPVRETVAKYYGLTPDQVFVGNGSDESLAHLFNGLFRHNGKKILFPTITYSFYPVYAKLYSIPYTEVPLADDFSIDITPYLAASPDEVCGIIFANPNAPTSIALSLETIERLLKEQPNILVVVDEAYVDFGTQTAISLIQRYPNLMVIQTLSKSRSLAGIRVGFAFAQAELIQALTRVKNSFNSYPIDRVAQAGAIAAFEDEEYFNKTRHMIMASREYLIKEVRGLGFNVLPSAANFIFMSHPKLDATKIASELRERKLLVRHFKQVPIDQFLRVTIGTQENCENLVKALSEIVSKGII</sequence>
<evidence type="ECO:0000256" key="9">
    <source>
        <dbReference type="HAMAP-Rule" id="MF_01023"/>
    </source>
</evidence>
<feature type="modified residue" description="N6-(pyridoxal phosphate)lysine" evidence="9">
    <location>
        <position position="215"/>
    </location>
</feature>
<organism evidence="11 12">
    <name type="scientific">Pelistega indica</name>
    <dbReference type="NCBI Taxonomy" id="1414851"/>
    <lineage>
        <taxon>Bacteria</taxon>
        <taxon>Pseudomonadati</taxon>
        <taxon>Pseudomonadota</taxon>
        <taxon>Betaproteobacteria</taxon>
        <taxon>Burkholderiales</taxon>
        <taxon>Alcaligenaceae</taxon>
        <taxon>Pelistega</taxon>
    </lineage>
</organism>
<accession>V8G830</accession>
<name>V8G830_9BURK</name>
<keyword evidence="9" id="KW-0028">Amino-acid biosynthesis</keyword>
<reference evidence="11 12" key="1">
    <citation type="submission" date="2013-11" db="EMBL/GenBank/DDBJ databases">
        <title>Genomic analysis of Pelistega sp. HM-7.</title>
        <authorList>
            <person name="Kumbhare S.V."/>
            <person name="Shetty S.A."/>
            <person name="Sharma O."/>
            <person name="Dhotre D.P."/>
        </authorList>
    </citation>
    <scope>NUCLEOTIDE SEQUENCE [LARGE SCALE GENOMIC DNA]</scope>
    <source>
        <strain evidence="11 12">HM-7</strain>
    </source>
</reference>
<comment type="catalytic activity">
    <reaction evidence="8 9">
        <text>L-histidinol phosphate + 2-oxoglutarate = 3-(imidazol-4-yl)-2-oxopropyl phosphate + L-glutamate</text>
        <dbReference type="Rhea" id="RHEA:23744"/>
        <dbReference type="ChEBI" id="CHEBI:16810"/>
        <dbReference type="ChEBI" id="CHEBI:29985"/>
        <dbReference type="ChEBI" id="CHEBI:57766"/>
        <dbReference type="ChEBI" id="CHEBI:57980"/>
        <dbReference type="EC" id="2.6.1.9"/>
    </reaction>
</comment>
<comment type="similarity">
    <text evidence="3 9">Belongs to the class-II pyridoxal-phosphate-dependent aminotransferase family. Histidinol-phosphate aminotransferase subfamily.</text>
</comment>
<dbReference type="PANTHER" id="PTHR43643">
    <property type="entry name" value="HISTIDINOL-PHOSPHATE AMINOTRANSFERASE 2"/>
    <property type="match status" value="1"/>
</dbReference>
<keyword evidence="12" id="KW-1185">Reference proteome</keyword>
<dbReference type="InterPro" id="IPR015424">
    <property type="entry name" value="PyrdxlP-dep_Trfase"/>
</dbReference>
<dbReference type="InterPro" id="IPR015421">
    <property type="entry name" value="PyrdxlP-dep_Trfase_major"/>
</dbReference>
<gene>
    <name evidence="9" type="primary">hisC</name>
    <name evidence="11" type="ORF">V757_06110</name>
</gene>
<dbReference type="EMBL" id="AYSV01000078">
    <property type="protein sequence ID" value="ETD72108.1"/>
    <property type="molecule type" value="Genomic_DNA"/>
</dbReference>
<evidence type="ECO:0000313" key="12">
    <source>
        <dbReference type="Proteomes" id="UP000018766"/>
    </source>
</evidence>
<protein>
    <recommendedName>
        <fullName evidence="9">Histidinol-phosphate aminotransferase</fullName>
        <ecNumber evidence="9">2.6.1.9</ecNumber>
    </recommendedName>
    <alternativeName>
        <fullName evidence="9">Imidazole acetol-phosphate transaminase</fullName>
    </alternativeName>
</protein>
<dbReference type="InterPro" id="IPR005861">
    <property type="entry name" value="HisP_aminotrans"/>
</dbReference>
<comment type="pathway">
    <text evidence="2 9">Amino-acid biosynthesis; L-histidine biosynthesis; L-histidine from 5-phospho-alpha-D-ribose 1-diphosphate: step 7/9.</text>
</comment>
<dbReference type="PANTHER" id="PTHR43643:SF3">
    <property type="entry name" value="HISTIDINOL-PHOSPHATE AMINOTRANSFERASE"/>
    <property type="match status" value="1"/>
</dbReference>
<evidence type="ECO:0000256" key="3">
    <source>
        <dbReference type="ARBA" id="ARBA00007970"/>
    </source>
</evidence>
<keyword evidence="7 9" id="KW-0663">Pyridoxal phosphate</keyword>
<dbReference type="OrthoDB" id="9809616at2"/>
<dbReference type="EC" id="2.6.1.9" evidence="9"/>
<dbReference type="GO" id="GO:0000105">
    <property type="term" value="P:L-histidine biosynthetic process"/>
    <property type="evidence" value="ECO:0007669"/>
    <property type="project" value="UniProtKB-UniRule"/>
</dbReference>
<dbReference type="NCBIfam" id="TIGR01141">
    <property type="entry name" value="hisC"/>
    <property type="match status" value="1"/>
</dbReference>
<dbReference type="Pfam" id="PF00155">
    <property type="entry name" value="Aminotran_1_2"/>
    <property type="match status" value="1"/>
</dbReference>
<evidence type="ECO:0000256" key="1">
    <source>
        <dbReference type="ARBA" id="ARBA00001933"/>
    </source>
</evidence>
<dbReference type="UniPathway" id="UPA00031">
    <property type="reaction ID" value="UER00012"/>
</dbReference>
<evidence type="ECO:0000313" key="11">
    <source>
        <dbReference type="EMBL" id="ETD72108.1"/>
    </source>
</evidence>
<dbReference type="InterPro" id="IPR004839">
    <property type="entry name" value="Aminotransferase_I/II_large"/>
</dbReference>
<dbReference type="Gene3D" id="3.40.640.10">
    <property type="entry name" value="Type I PLP-dependent aspartate aminotransferase-like (Major domain)"/>
    <property type="match status" value="1"/>
</dbReference>
<evidence type="ECO:0000256" key="5">
    <source>
        <dbReference type="ARBA" id="ARBA00022576"/>
    </source>
</evidence>
<evidence type="ECO:0000259" key="10">
    <source>
        <dbReference type="Pfam" id="PF00155"/>
    </source>
</evidence>
<dbReference type="InterPro" id="IPR015422">
    <property type="entry name" value="PyrdxlP-dep_Trfase_small"/>
</dbReference>
<keyword evidence="5 9" id="KW-0032">Aminotransferase</keyword>
<proteinExistence type="inferred from homology"/>
<dbReference type="InterPro" id="IPR050106">
    <property type="entry name" value="HistidinolP_aminotransfase"/>
</dbReference>
<dbReference type="PATRIC" id="fig|1414851.3.peg.1240"/>
<dbReference type="Proteomes" id="UP000018766">
    <property type="component" value="Unassembled WGS sequence"/>
</dbReference>
<keyword evidence="6 9" id="KW-0808">Transferase</keyword>
<dbReference type="AlphaFoldDB" id="V8G830"/>
<keyword evidence="9" id="KW-0368">Histidine biosynthesis</keyword>
<dbReference type="CDD" id="cd00609">
    <property type="entry name" value="AAT_like"/>
    <property type="match status" value="1"/>
</dbReference>
<evidence type="ECO:0000256" key="6">
    <source>
        <dbReference type="ARBA" id="ARBA00022679"/>
    </source>
</evidence>
<dbReference type="HAMAP" id="MF_01023">
    <property type="entry name" value="HisC_aminotrans_2"/>
    <property type="match status" value="1"/>
</dbReference>
<comment type="cofactor">
    <cofactor evidence="1 9">
        <name>pyridoxal 5'-phosphate</name>
        <dbReference type="ChEBI" id="CHEBI:597326"/>
    </cofactor>
</comment>
<dbReference type="GO" id="GO:0004400">
    <property type="term" value="F:histidinol-phosphate transaminase activity"/>
    <property type="evidence" value="ECO:0007669"/>
    <property type="project" value="UniProtKB-UniRule"/>
</dbReference>
<dbReference type="Gene3D" id="3.90.1150.10">
    <property type="entry name" value="Aspartate Aminotransferase, domain 1"/>
    <property type="match status" value="1"/>
</dbReference>
<dbReference type="InterPro" id="IPR001917">
    <property type="entry name" value="Aminotrans_II_pyridoxalP_BS"/>
</dbReference>
<comment type="subunit">
    <text evidence="4 9">Homodimer.</text>
</comment>
<comment type="caution">
    <text evidence="11">The sequence shown here is derived from an EMBL/GenBank/DDBJ whole genome shotgun (WGS) entry which is preliminary data.</text>
</comment>
<dbReference type="PROSITE" id="PS00599">
    <property type="entry name" value="AA_TRANSFER_CLASS_2"/>
    <property type="match status" value="1"/>
</dbReference>
<dbReference type="SUPFAM" id="SSF53383">
    <property type="entry name" value="PLP-dependent transferases"/>
    <property type="match status" value="1"/>
</dbReference>
<evidence type="ECO:0000256" key="4">
    <source>
        <dbReference type="ARBA" id="ARBA00011738"/>
    </source>
</evidence>